<keyword evidence="3" id="KW-1185">Reference proteome</keyword>
<accession>A0A9P7VZS4</accession>
<evidence type="ECO:0000313" key="2">
    <source>
        <dbReference type="EMBL" id="KAG7450601.1"/>
    </source>
</evidence>
<name>A0A9P7VZS4_9AGAR</name>
<dbReference type="GeneID" id="66107671"/>
<sequence length="533" mass="60848">MQYAAWVPRRSVIQVTGNVVGIPFLPMLQIAAGRAWTHHSSSVPRRAPDWKKSESKKRPFSAAKASSSCVKHVHHNTYVASKLVQYERRSKRAIPRIPEEFIPNYSVSYMNPEDLSEYDSTSEPGRAPPIFPVGTKDETDPTWYDLDVSSYSEIVSRDDPMRVVGRIPPSSTRKALLNNLIYLAQRRPSPGLPALIDYHGLHRRVHSTRSYNLLIDLSIRHKSFGMVPSLLRAMSTENIDHNHITKKLVLRWLIHTERRSEAWRLLEETASLSAPLRVDYWLEFFHSSDSTPLSNSEFLRLMEISPVKFTETTTARVMSVVIRAILRLGKHPYAVQLATTYLSGMPRKVEAVIARQNLKLVHLVVCYGSRKKGISKFFESRQILQSLLALHPALRPTPVTLLILLSHLERCKRAGSFASQMVEEFKDRWGCEIENAEVRQRVASLALKDVRLRGMPRKILQNIKESASSGSQRDGFEFIGCRYVPHFWTVSGVEERRGWRRLDGLYRRRTRKRGATGKGDLRVSNVSGSRDCC</sequence>
<dbReference type="RefSeq" id="XP_043044101.1">
    <property type="nucleotide sequence ID" value="XM_043185374.1"/>
</dbReference>
<feature type="region of interest" description="Disordered" evidence="1">
    <location>
        <begin position="38"/>
        <end position="58"/>
    </location>
</feature>
<feature type="compositionally biased region" description="Basic and acidic residues" evidence="1">
    <location>
        <begin position="46"/>
        <end position="57"/>
    </location>
</feature>
<protein>
    <submittedName>
        <fullName evidence="2">Uncharacterized protein</fullName>
    </submittedName>
</protein>
<comment type="caution">
    <text evidence="2">The sequence shown here is derived from an EMBL/GenBank/DDBJ whole genome shotgun (WGS) entry which is preliminary data.</text>
</comment>
<organism evidence="2 3">
    <name type="scientific">Guyanagaster necrorhizus</name>
    <dbReference type="NCBI Taxonomy" id="856835"/>
    <lineage>
        <taxon>Eukaryota</taxon>
        <taxon>Fungi</taxon>
        <taxon>Dikarya</taxon>
        <taxon>Basidiomycota</taxon>
        <taxon>Agaricomycotina</taxon>
        <taxon>Agaricomycetes</taxon>
        <taxon>Agaricomycetidae</taxon>
        <taxon>Agaricales</taxon>
        <taxon>Marasmiineae</taxon>
        <taxon>Physalacriaceae</taxon>
        <taxon>Guyanagaster</taxon>
    </lineage>
</organism>
<evidence type="ECO:0000313" key="3">
    <source>
        <dbReference type="Proteomes" id="UP000812287"/>
    </source>
</evidence>
<dbReference type="Proteomes" id="UP000812287">
    <property type="component" value="Unassembled WGS sequence"/>
</dbReference>
<gene>
    <name evidence="2" type="ORF">BT62DRAFT_927883</name>
</gene>
<dbReference type="OrthoDB" id="3149711at2759"/>
<dbReference type="AlphaFoldDB" id="A0A9P7VZS4"/>
<dbReference type="EMBL" id="MU250526">
    <property type="protein sequence ID" value="KAG7450601.1"/>
    <property type="molecule type" value="Genomic_DNA"/>
</dbReference>
<evidence type="ECO:0000256" key="1">
    <source>
        <dbReference type="SAM" id="MobiDB-lite"/>
    </source>
</evidence>
<reference evidence="2" key="1">
    <citation type="submission" date="2020-11" db="EMBL/GenBank/DDBJ databases">
        <title>Adaptations for nitrogen fixation in a non-lichenized fungal sporocarp promotes dispersal by wood-feeding termites.</title>
        <authorList>
            <consortium name="DOE Joint Genome Institute"/>
            <person name="Koch R.A."/>
            <person name="Yoon G."/>
            <person name="Arayal U."/>
            <person name="Lail K."/>
            <person name="Amirebrahimi M."/>
            <person name="Labutti K."/>
            <person name="Lipzen A."/>
            <person name="Riley R."/>
            <person name="Barry K."/>
            <person name="Henrissat B."/>
            <person name="Grigoriev I.V."/>
            <person name="Herr J.R."/>
            <person name="Aime M.C."/>
        </authorList>
    </citation>
    <scope>NUCLEOTIDE SEQUENCE</scope>
    <source>
        <strain evidence="2">MCA 3950</strain>
    </source>
</reference>
<feature type="region of interest" description="Disordered" evidence="1">
    <location>
        <begin position="115"/>
        <end position="134"/>
    </location>
</feature>
<proteinExistence type="predicted"/>